<dbReference type="FunFam" id="3.40.50.300:FF:002141">
    <property type="entry name" value="Dynein heavy chain"/>
    <property type="match status" value="1"/>
</dbReference>
<evidence type="ECO:0000313" key="20">
    <source>
        <dbReference type="Proteomes" id="UP001165065"/>
    </source>
</evidence>
<feature type="coiled-coil region" evidence="16">
    <location>
        <begin position="2634"/>
        <end position="2670"/>
    </location>
</feature>
<dbReference type="InterPro" id="IPR017868">
    <property type="entry name" value="Filamin/ABP280_repeat-like"/>
</dbReference>
<keyword evidence="8" id="KW-0067">ATP-binding</keyword>
<dbReference type="InterPro" id="IPR013602">
    <property type="entry name" value="Dynein_heavy_linker"/>
</dbReference>
<reference evidence="20" key="1">
    <citation type="journal article" date="2023" name="Commun. Biol.">
        <title>Genome analysis of Parmales, the sister group of diatoms, reveals the evolutionary specialization of diatoms from phago-mixotrophs to photoautotrophs.</title>
        <authorList>
            <person name="Ban H."/>
            <person name="Sato S."/>
            <person name="Yoshikawa S."/>
            <person name="Yamada K."/>
            <person name="Nakamura Y."/>
            <person name="Ichinomiya M."/>
            <person name="Sato N."/>
            <person name="Blanc-Mathieu R."/>
            <person name="Endo H."/>
            <person name="Kuwata A."/>
            <person name="Ogata H."/>
        </authorList>
    </citation>
    <scope>NUCLEOTIDE SEQUENCE [LARGE SCALE GENOMIC DNA]</scope>
</reference>
<dbReference type="Pfam" id="PF12775">
    <property type="entry name" value="AAA_7"/>
    <property type="match status" value="1"/>
</dbReference>
<dbReference type="Gene3D" id="1.20.58.1120">
    <property type="match status" value="1"/>
</dbReference>
<dbReference type="OrthoDB" id="424310at2759"/>
<dbReference type="Gene3D" id="3.20.180.20">
    <property type="entry name" value="Dynein heavy chain, N-terminal domain 2"/>
    <property type="match status" value="1"/>
</dbReference>
<dbReference type="FunFam" id="1.10.8.710:FF:000007">
    <property type="entry name" value="Putative dynein heavy chain"/>
    <property type="match status" value="1"/>
</dbReference>
<evidence type="ECO:0000256" key="11">
    <source>
        <dbReference type="ARBA" id="ARBA00023069"/>
    </source>
</evidence>
<accession>A0A9W7L943</accession>
<dbReference type="InterPro" id="IPR014756">
    <property type="entry name" value="Ig_E-set"/>
</dbReference>
<dbReference type="GO" id="GO:0008569">
    <property type="term" value="F:minus-end-directed microtubule motor activity"/>
    <property type="evidence" value="ECO:0007669"/>
    <property type="project" value="InterPro"/>
</dbReference>
<dbReference type="InterPro" id="IPR041466">
    <property type="entry name" value="Dynein_AAA5_ext"/>
</dbReference>
<evidence type="ECO:0000256" key="13">
    <source>
        <dbReference type="ARBA" id="ARBA00023212"/>
    </source>
</evidence>
<keyword evidence="4" id="KW-0963">Cytoplasm</keyword>
<dbReference type="Pfam" id="PF17857">
    <property type="entry name" value="AAA_lid_1"/>
    <property type="match status" value="1"/>
</dbReference>
<dbReference type="Gene3D" id="1.10.472.130">
    <property type="match status" value="1"/>
</dbReference>
<evidence type="ECO:0000259" key="17">
    <source>
        <dbReference type="SMART" id="SM00382"/>
    </source>
</evidence>
<dbReference type="CDD" id="cd00102">
    <property type="entry name" value="IPT"/>
    <property type="match status" value="1"/>
</dbReference>
<dbReference type="InterPro" id="IPR015915">
    <property type="entry name" value="Kelch-typ_b-propeller"/>
</dbReference>
<dbReference type="InterPro" id="IPR001298">
    <property type="entry name" value="Filamin/ABP280_rpt"/>
</dbReference>
<dbReference type="Gene3D" id="3.40.50.300">
    <property type="entry name" value="P-loop containing nucleotide triphosphate hydrolases"/>
    <property type="match status" value="5"/>
</dbReference>
<dbReference type="Gene3D" id="1.10.287.2620">
    <property type="match status" value="1"/>
</dbReference>
<dbReference type="Gene3D" id="3.10.490.20">
    <property type="match status" value="1"/>
</dbReference>
<dbReference type="SMART" id="SM00557">
    <property type="entry name" value="IG_FLMN"/>
    <property type="match status" value="1"/>
</dbReference>
<keyword evidence="11" id="KW-0969">Cilium</keyword>
<keyword evidence="5" id="KW-0493">Microtubule</keyword>
<keyword evidence="20" id="KW-1185">Reference proteome</keyword>
<dbReference type="SUPFAM" id="SSF81296">
    <property type="entry name" value="E set domains"/>
    <property type="match status" value="2"/>
</dbReference>
<keyword evidence="14" id="KW-0966">Cell projection</keyword>
<dbReference type="InterPro" id="IPR013783">
    <property type="entry name" value="Ig-like_fold"/>
</dbReference>
<feature type="repeat" description="Filamin" evidence="15">
    <location>
        <begin position="455"/>
        <end position="570"/>
    </location>
</feature>
<dbReference type="Pfam" id="PF03028">
    <property type="entry name" value="Dynein_heavy"/>
    <property type="match status" value="1"/>
</dbReference>
<proteinExistence type="inferred from homology"/>
<dbReference type="Pfam" id="PF01833">
    <property type="entry name" value="TIG"/>
    <property type="match status" value="1"/>
</dbReference>
<dbReference type="InterPro" id="IPR035699">
    <property type="entry name" value="AAA_6"/>
</dbReference>
<dbReference type="Pfam" id="PF08393">
    <property type="entry name" value="DHC_N2"/>
    <property type="match status" value="1"/>
</dbReference>
<dbReference type="Proteomes" id="UP001165065">
    <property type="component" value="Unassembled WGS sequence"/>
</dbReference>
<dbReference type="SMART" id="SM00382">
    <property type="entry name" value="AAA"/>
    <property type="match status" value="3"/>
</dbReference>
<dbReference type="Pfam" id="PF12780">
    <property type="entry name" value="AAA_8"/>
    <property type="match status" value="1"/>
</dbReference>
<dbReference type="FunFam" id="1.20.140.100:FF:000001">
    <property type="entry name" value="dynein heavy chain 17, axonemal"/>
    <property type="match status" value="1"/>
</dbReference>
<keyword evidence="12" id="KW-0505">Motor protein</keyword>
<dbReference type="InterPro" id="IPR042222">
    <property type="entry name" value="Dynein_2_N"/>
</dbReference>
<evidence type="ECO:0000259" key="18">
    <source>
        <dbReference type="SMART" id="SM00429"/>
    </source>
</evidence>
<sequence>MSLPPPPDQQTASKLAWKKAVVVGKNKKESNLPSPRSGHSFTVCGANAYLFGGLGEINSPPAPSNDLFLLRMGSAEMEFTAIDLPGTKPPARWRHTASLIDQNQILLFGGFASSSQRYNDVWVFNTVTMEWWQPVPKSSECVDGNHMPSGWPGTPSPRGAHSATLIGKNVYVFGGYGGMGYGRRDLNDLHMLDIETWKWSKITPKGKGPDKRSGHQATACDNSLYVFGGWNSAKQFDDMFILDTAADPPTWSEVNSKMPSAVWNHAGCGVMAIPSWKIFVFGGVGGELSEMNSLGTHSNSIMMLDTGTERWSMPKINGELPPARADTTLTYDSKGSKLIIFGGWANEWYNDVYMLDVGSVVGPPYAIMDIYPKLGPITGNTPIEITGIDFVNTADVVVRFATKKAYVDVKGVYSSQTKITCVSPDCTRFPPGQVDVRVALNNDSFTTTFQPFNLFAVTDASKCLMYGPGILSGCAVNEETMFIIQARDENNQNRTSGGDEFDVTIVHMGGGEEGEDVNIHGVHVQDQDDGTYVVMYTAPNPGEYEVQVEFKGTFGGLEGSVRGSPVVCLFEEFVPRDNNTMAGKLVLDALKQDLNFLLEFTRKANDGISAKVKDETWTNEQSVNSLVSVKEHLTLIEERQEEINLVMDRSNSILAYLRNQGVNIGPMEVQLKKARNSWETTIKEVPSTQTKIAPLVKQQGTKMRGDIETYEKGVFAYLEEVNGSPFKTFATGAESAIQILNTSKELHAKEKKRCSEMLHLANMFDCPRDMQRSQDIIHSITELLHNFDELWETAQEATNFIDQAKETPWSDINPDGMEEAGRSFVSKVKKLPKTTKESDAFLGLDKHVKEFLKTCPLVGALRHPGMRPRHWSDLMDATNVSFSIPSETPDLRLREILNLNLHNFGNEVEEITDKAVKESKQEETLKNLQVTWNDVKFQGSMYKDTDVPLIKLSEEDFELLEADQLTLQGMVASRYQFFKEESTKWQKWLVTVSEVNQILSELQRMWSYLEPLFIGSDEVKKELPTDAKRFASIDAQVRQILKKCYSIKNVKEACTQSGLLTKLESLQNDQEICKKSLSDFLDGKRRLFPRFYFTSEADLLDILSNGSMPVKIMRHVDKVFLATQALELEESPGVRPKAKKFIAGVGQEDVDFEPYVPLEGKVEIYLQLVLESQVAALRKKLDKSMKNYPNMGRTDWLMHKFQGRPDDPAQISILVAAIQYVQEVYDCFDKLSKGNASSMEDYNSLQIQQLNDLIKLTQTDLSKSDRTRVMVMITMDSHSRDVIQTLIREKVQESGCFQWQSQLKQTYDPTPGGESMTSSTKCQVCDAAFDYGFEYLGNGPRLVITPLTDRIYVTATQALNLKMGCAPAGPAGTGKTESTKDLASALGKCCYVFNCSPEMDYQSLGNIFKGLASSGSWGCFDEFNRLIPEVLSVCSVQFKSVCDGNKQYIKDDLSTHSVTIEGDSIKLDPSNGAFITMNPGYLGRSALPEGLKALFRPMTVMVPDLVLICENMLMAEGFVSAKILASKFYTLYSLLKDLLSKQEHYDWGLRAIKSVLVVAGAMKRSSPGLQEDALLMRALRDTNTPKIVQVDEVVFFGLLNDLFPGLDPPRVVDEDLGKNVSLACEQNGLWADETFRLKCLQMEELLRIRHCVFVMGPAGAGKSACWKMLAGGLSISDPQNKVKVVDLNPKVLPTEDLYGHVSLQTREWKDGLLSVIMRDLGQIPDEKPKWILLDGDLDANWIESMNSVMDDNKMLTLASNERIPLKPHMRMIFEIRDLTYATPATVSRAGIIYISTDAGTQWRSLIASWVQSRPENIYGDESRVLMQELFEKYMPEAIKYFNRKVKAIVPINDITIVSSLLRLLDGLLTADAISNSHKLETAFVFACIWSFGSALTTSDDGVEHQKNFSDWWRGQYKAVRLPTRDTIFDYWLDPLSNKFEPWKAAPSFKAVQFDSRSMQMSDVTVPTTETASVLFWSNILVQKGDPIMLVGPAGTGKTQLTNGLIRAFNPEDKLSCTINMNFYSSAVATMTSLEAPLMKRTGSTYGPPGSADMVYFIDDLNLPEVDKYNTQSAIALVRQHLDYQHWYDPNKFLAKTVLNCQYIAAMNPTAGSFFVNPRLQRHFTTFAVGMPSATSLLTIYATFLEGHLVNNEFNGTITTSSSALIKGALAVHKEVSDTFRKTAANFHYEFNIRHLANLFAGLLVSAPANFDTAEKFCYLWLHESERVYGDRIVDTAGLLKFKDIMSAQAKKAFPQFNASKFYLAQGGDPLVFCHFAQGGDEMIYDQTTDLESIRGVLETALAEYNEINAVMDLVLFNDAVCHVARITRVIQNTAGHAMLVGVGGSGKQSLSRLAAHICGYSVAQITISSTYGINDLKTDLQAMYRKAGIRGEGVMFLFTDNQITNEKFLVYLNDLLASGNIPDLYTRDEQDGIINEVVGKVKLAGLSQEPDSCWRYFIGEVRKNLHCVLCFSPVGEDFRMRARKFPALVNCTVIDWFHPWPADALFSVGQKFLNEMELGSDEVRAGIEKFMPHSFTATQLVAEKFLTVENRHVHSTPKSYLEFLKLYGLLLGEKRDENSTAITRLKSGVTKLKACAEAVTHLESNLKEMLLAAEEKREVSEGIANRVSAEKTVVEGATAEANVEKEKVEKMQVEISAQQAEAEAELAKAEPAVIAAMSALDTLDKKDLGSCKTMTKPPPGVGDIFSAVMVLLAGVNPNIVTQKNGKVKDKDRSWDASKKNLLGNVNGLVDDLKSFKQRVDDNSVPSVNWKEVRPYLAMEHFNVEIIEKKNSAAAGLCSWVLNIVGYYDIVITVEPKRIALREAKEKLDKANEQLAEVQGKVKDLQERLDKLTDEFNKADAEKKEAQETSTKGKMKLELAQRLTNALGSEGARWNLGIGDLEKRKDLVIGDSLLAAAFISYVGPFTKQFRTMLIQEHWIPFLKTAAKGQPIAMSEECSPLKTLTTEAQIAGWNTQGLPSDPVSSENGTIVCNSSRWPLLIDPQLQGVAWIKAKESTPERNLQITRLGHADILSKLENSIENGWSLLIENMDEKIDAVLTPVISRAVIKRGTRTILKLGENEVEYNKDFRLFLHTKLSNPHFPPEVQAETTLVNFTVTLKGLEDQLLSLVVRRERPDLASQKAALVQQENQFTVQLAALEDQILVQLAAAEGDITEDRDLIEGLEEAKRVSIEVNEKLEDGKKTNAKINETSEAFRSVASRGSLLFFLMNDLNKVHTYYMYSLNAFVVIFQRGIQVAQEKLKGGGGKKLLKGLSRLKSLAKTVIQTERFNWNNDMLKAARMPSEDDLAGMIGGLLAKQKEAEALSQMTPEIIAKRCLKLKEFITSTLFDYLRRGLFEKDKLTVATMLTFQIQQAEGAVDKKLVDAMVANAGAAEPVPMTEEIAAFLPENLWNKLKGLEEALAQGDDKLCPHFEEISDKIAMDAEDWSEWYNSPNPESAIFPGELGENLKPIEKILIIRALRPDRISEALRAYLSETMGSSYVEQPPFNMLGTYQESSASTPIFFVLFPGVDPTPMVEKLGASFDISAEKGTFVNISLGQGQEKPAEIMLEKMALSGGWIMLQNLHLMQSWLPTLDRKLEQCAETAHSSFRCFISAEAPPLPYMKNIPEALLQACIKVSNEAPADLKSNLLRAWASFDQERLDTCSKTKEFRACLFGLCFFHSLMLGRKRFGPQGWSRQYSFNMGDLTICADILQNYLNTSDSKSGVPFQDLRYLFGEIMYGGHITDFWDRRTCETYLTVTFHEGLLGGAELAPKFVSPDPVGMTYSSYTAFIEGSLPAESPPLFGLHPNAEIGYLTSKTETLFGTILKVSAGSSSGGAIGAKGSLKNTLDNLLDKCPHKFDLGTIGERAEPLLKENHGPYVVVATQECSRMNILLENIANSLAELKKGLNGQLNMSLPMEHLAEALSIGQVPGRNPFHTASWERSAWASKKGLASWFMDLLQRNSELRNWSDSLILPRALWLPGLFNPTAFLTAIKQVTARSKNLPLDKMSTETFVTKMKKIDELASDGKYPEDGAYIYGLFVEGARWLSGEEAEEHQYNVSGTDCEGILAESRLKELLPLMPIMYVKAVTIQDTWKPTAVGYMRGDPDLYNCPVYTTSDRGGTFVTLATLKIQPDTSHKWILGGVCLLMQTDQ</sequence>
<dbReference type="SUPFAM" id="SSF52540">
    <property type="entry name" value="P-loop containing nucleoside triphosphate hydrolases"/>
    <property type="match status" value="4"/>
</dbReference>
<dbReference type="Pfam" id="PF12774">
    <property type="entry name" value="AAA_6"/>
    <property type="match status" value="1"/>
</dbReference>
<evidence type="ECO:0000256" key="15">
    <source>
        <dbReference type="PROSITE-ProRule" id="PRU00087"/>
    </source>
</evidence>
<evidence type="ECO:0000256" key="10">
    <source>
        <dbReference type="ARBA" id="ARBA00023054"/>
    </source>
</evidence>
<dbReference type="InterPro" id="IPR043157">
    <property type="entry name" value="Dynein_AAA1S"/>
</dbReference>
<dbReference type="FunFam" id="1.10.287.2620:FF:000001">
    <property type="entry name" value="Cytoplasmic dynein heavy chain 1"/>
    <property type="match status" value="1"/>
</dbReference>
<dbReference type="Gene3D" id="6.10.140.1060">
    <property type="match status" value="1"/>
</dbReference>
<dbReference type="Gene3D" id="1.20.920.20">
    <property type="match status" value="1"/>
</dbReference>
<dbReference type="Pfam" id="PF18199">
    <property type="entry name" value="Dynein_C"/>
    <property type="match status" value="1"/>
</dbReference>
<evidence type="ECO:0000256" key="8">
    <source>
        <dbReference type="ARBA" id="ARBA00022840"/>
    </source>
</evidence>
<dbReference type="GO" id="GO:0005930">
    <property type="term" value="C:axoneme"/>
    <property type="evidence" value="ECO:0007669"/>
    <property type="project" value="UniProtKB-SubCell"/>
</dbReference>
<dbReference type="FunFam" id="3.40.50.300:FF:000049">
    <property type="entry name" value="Dynein, axonemal, heavy chain 5"/>
    <property type="match status" value="1"/>
</dbReference>
<dbReference type="Gene3D" id="1.20.140.100">
    <property type="entry name" value="Dynein heavy chain, N-terminal domain 2"/>
    <property type="match status" value="1"/>
</dbReference>
<dbReference type="InterPro" id="IPR002909">
    <property type="entry name" value="IPT_dom"/>
</dbReference>
<dbReference type="Pfam" id="PF12781">
    <property type="entry name" value="AAA_9"/>
    <property type="match status" value="1"/>
</dbReference>
<dbReference type="FunFam" id="3.40.50.300:FF:001275">
    <property type="entry name" value="Dynein heavy chain, putative"/>
    <property type="match status" value="1"/>
</dbReference>
<dbReference type="PROSITE" id="PS50194">
    <property type="entry name" value="FILAMIN_REPEAT"/>
    <property type="match status" value="1"/>
</dbReference>
<keyword evidence="3" id="KW-0880">Kelch repeat</keyword>
<dbReference type="GO" id="GO:0030286">
    <property type="term" value="C:dynein complex"/>
    <property type="evidence" value="ECO:0007669"/>
    <property type="project" value="UniProtKB-KW"/>
</dbReference>
<feature type="domain" description="AAA+ ATPase" evidence="17">
    <location>
        <begin position="1361"/>
        <end position="1505"/>
    </location>
</feature>
<protein>
    <submittedName>
        <fullName evidence="19">Uncharacterized protein</fullName>
    </submittedName>
</protein>
<dbReference type="InterPro" id="IPR027417">
    <property type="entry name" value="P-loop_NTPase"/>
</dbReference>
<keyword evidence="13" id="KW-0206">Cytoskeleton</keyword>
<comment type="caution">
    <text evidence="19">The sequence shown here is derived from an EMBL/GenBank/DDBJ whole genome shotgun (WGS) entry which is preliminary data.</text>
</comment>
<dbReference type="InterPro" id="IPR035706">
    <property type="entry name" value="AAA_9"/>
</dbReference>
<dbReference type="InterPro" id="IPR041658">
    <property type="entry name" value="AAA_lid_11"/>
</dbReference>
<dbReference type="GO" id="GO:0051959">
    <property type="term" value="F:dynein light intermediate chain binding"/>
    <property type="evidence" value="ECO:0007669"/>
    <property type="project" value="InterPro"/>
</dbReference>
<dbReference type="InterPro" id="IPR003593">
    <property type="entry name" value="AAA+_ATPase"/>
</dbReference>
<dbReference type="Gene3D" id="1.10.8.720">
    <property type="entry name" value="Region D6 of dynein motor"/>
    <property type="match status" value="1"/>
</dbReference>
<evidence type="ECO:0000256" key="14">
    <source>
        <dbReference type="ARBA" id="ARBA00023273"/>
    </source>
</evidence>
<keyword evidence="10 16" id="KW-0175">Coiled coil</keyword>
<evidence type="ECO:0000256" key="5">
    <source>
        <dbReference type="ARBA" id="ARBA00022701"/>
    </source>
</evidence>
<dbReference type="InterPro" id="IPR006652">
    <property type="entry name" value="Kelch_1"/>
</dbReference>
<dbReference type="InterPro" id="IPR024743">
    <property type="entry name" value="Dynein_HC_stalk"/>
</dbReference>
<feature type="domain" description="AAA+ ATPase" evidence="17">
    <location>
        <begin position="1983"/>
        <end position="2134"/>
    </location>
</feature>
<dbReference type="SMART" id="SM00429">
    <property type="entry name" value="IPT"/>
    <property type="match status" value="1"/>
</dbReference>
<dbReference type="Gene3D" id="2.120.10.80">
    <property type="entry name" value="Kelch-type beta propeller"/>
    <property type="match status" value="2"/>
</dbReference>
<dbReference type="EMBL" id="BRYA01000098">
    <property type="protein sequence ID" value="GMI39161.1"/>
    <property type="molecule type" value="Genomic_DNA"/>
</dbReference>
<dbReference type="InterPro" id="IPR026983">
    <property type="entry name" value="DHC"/>
</dbReference>
<dbReference type="InterPro" id="IPR041589">
    <property type="entry name" value="DNAH3_AAA_lid_1"/>
</dbReference>
<feature type="domain" description="AAA+ ATPase" evidence="17">
    <location>
        <begin position="1648"/>
        <end position="1779"/>
    </location>
</feature>
<dbReference type="Pfam" id="PF12777">
    <property type="entry name" value="MT"/>
    <property type="match status" value="1"/>
</dbReference>
<evidence type="ECO:0000256" key="4">
    <source>
        <dbReference type="ARBA" id="ARBA00022490"/>
    </source>
</evidence>
<evidence type="ECO:0000256" key="9">
    <source>
        <dbReference type="ARBA" id="ARBA00023017"/>
    </source>
</evidence>
<dbReference type="SUPFAM" id="SSF117281">
    <property type="entry name" value="Kelch motif"/>
    <property type="match status" value="1"/>
</dbReference>
<dbReference type="Gene3D" id="1.10.8.1220">
    <property type="match status" value="1"/>
</dbReference>
<dbReference type="GO" id="GO:0007018">
    <property type="term" value="P:microtubule-based movement"/>
    <property type="evidence" value="ECO:0007669"/>
    <property type="project" value="InterPro"/>
</dbReference>
<dbReference type="Pfam" id="PF24681">
    <property type="entry name" value="Kelch_KLHDC2_KLHL20_DRC7"/>
    <property type="match status" value="1"/>
</dbReference>
<dbReference type="SMART" id="SM00612">
    <property type="entry name" value="Kelch"/>
    <property type="match status" value="2"/>
</dbReference>
<organism evidence="19 20">
    <name type="scientific">Triparma columacea</name>
    <dbReference type="NCBI Taxonomy" id="722753"/>
    <lineage>
        <taxon>Eukaryota</taxon>
        <taxon>Sar</taxon>
        <taxon>Stramenopiles</taxon>
        <taxon>Ochrophyta</taxon>
        <taxon>Bolidophyceae</taxon>
        <taxon>Parmales</taxon>
        <taxon>Triparmaceae</taxon>
        <taxon>Triparma</taxon>
    </lineage>
</organism>
<dbReference type="InterPro" id="IPR042228">
    <property type="entry name" value="Dynein_linker_3"/>
</dbReference>
<keyword evidence="7" id="KW-0547">Nucleotide-binding</keyword>
<evidence type="ECO:0000256" key="12">
    <source>
        <dbReference type="ARBA" id="ARBA00023175"/>
    </source>
</evidence>
<evidence type="ECO:0000256" key="6">
    <source>
        <dbReference type="ARBA" id="ARBA00022737"/>
    </source>
</evidence>
<dbReference type="Gene3D" id="1.20.920.30">
    <property type="match status" value="1"/>
</dbReference>
<dbReference type="InterPro" id="IPR004273">
    <property type="entry name" value="Dynein_heavy_D6_P-loop"/>
</dbReference>
<dbReference type="FunFam" id="3.40.50.300:FF:000738">
    <property type="entry name" value="Dynein heavy chain axonemal"/>
    <property type="match status" value="1"/>
</dbReference>
<dbReference type="Pfam" id="PF18198">
    <property type="entry name" value="AAA_lid_11"/>
    <property type="match status" value="1"/>
</dbReference>
<dbReference type="PANTHER" id="PTHR45703:SF8">
    <property type="entry name" value="DYNEINS HEAVY CHAIN"/>
    <property type="match status" value="1"/>
</dbReference>
<feature type="domain" description="IPT/TIG" evidence="18">
    <location>
        <begin position="364"/>
        <end position="452"/>
    </location>
</feature>
<dbReference type="Gene3D" id="1.20.1270.280">
    <property type="match status" value="1"/>
</dbReference>
<dbReference type="PANTHER" id="PTHR45703">
    <property type="entry name" value="DYNEIN HEAVY CHAIN"/>
    <property type="match status" value="1"/>
</dbReference>
<evidence type="ECO:0000256" key="16">
    <source>
        <dbReference type="SAM" id="Coils"/>
    </source>
</evidence>
<comment type="similarity">
    <text evidence="2">Belongs to the dynein heavy chain family.</text>
</comment>
<evidence type="ECO:0000313" key="19">
    <source>
        <dbReference type="EMBL" id="GMI39161.1"/>
    </source>
</evidence>
<feature type="coiled-coil region" evidence="16">
    <location>
        <begin position="2813"/>
        <end position="2868"/>
    </location>
</feature>
<evidence type="ECO:0000256" key="7">
    <source>
        <dbReference type="ARBA" id="ARBA00022741"/>
    </source>
</evidence>
<dbReference type="InterPro" id="IPR024317">
    <property type="entry name" value="Dynein_heavy_chain_D4_dom"/>
</dbReference>
<evidence type="ECO:0000256" key="3">
    <source>
        <dbReference type="ARBA" id="ARBA00022441"/>
    </source>
</evidence>
<dbReference type="Pfam" id="PF17852">
    <property type="entry name" value="Dynein_AAA_lid"/>
    <property type="match status" value="1"/>
</dbReference>
<keyword evidence="6" id="KW-0677">Repeat</keyword>
<dbReference type="InterPro" id="IPR041228">
    <property type="entry name" value="Dynein_C"/>
</dbReference>
<dbReference type="GO" id="GO:0005524">
    <property type="term" value="F:ATP binding"/>
    <property type="evidence" value="ECO:0007669"/>
    <property type="project" value="UniProtKB-KW"/>
</dbReference>
<dbReference type="InterPro" id="IPR043160">
    <property type="entry name" value="Dynein_C_barrel"/>
</dbReference>
<dbReference type="GO" id="GO:0045505">
    <property type="term" value="F:dynein intermediate chain binding"/>
    <property type="evidence" value="ECO:0007669"/>
    <property type="project" value="InterPro"/>
</dbReference>
<keyword evidence="9" id="KW-0243">Dynein</keyword>
<dbReference type="Pfam" id="PF00630">
    <property type="entry name" value="Filamin"/>
    <property type="match status" value="1"/>
</dbReference>
<gene>
    <name evidence="19" type="ORF">TrCOL_g10434</name>
</gene>
<dbReference type="InterPro" id="IPR042219">
    <property type="entry name" value="AAA_lid_11_sf"/>
</dbReference>
<evidence type="ECO:0000256" key="1">
    <source>
        <dbReference type="ARBA" id="ARBA00004430"/>
    </source>
</evidence>
<dbReference type="Gene3D" id="1.10.8.710">
    <property type="match status" value="1"/>
</dbReference>
<evidence type="ECO:0000256" key="2">
    <source>
        <dbReference type="ARBA" id="ARBA00008887"/>
    </source>
</evidence>
<dbReference type="Gene3D" id="2.60.40.10">
    <property type="entry name" value="Immunoglobulins"/>
    <property type="match status" value="2"/>
</dbReference>
<comment type="subcellular location">
    <subcellularLocation>
        <location evidence="1">Cytoplasm</location>
        <location evidence="1">Cytoskeleton</location>
        <location evidence="1">Cilium axoneme</location>
    </subcellularLocation>
</comment>
<name>A0A9W7L943_9STRA</name>
<dbReference type="GO" id="GO:0005874">
    <property type="term" value="C:microtubule"/>
    <property type="evidence" value="ECO:0007669"/>
    <property type="project" value="UniProtKB-KW"/>
</dbReference>
<dbReference type="FunFam" id="1.20.920.20:FF:000001">
    <property type="entry name" value="dynein heavy chain 2, axonemal"/>
    <property type="match status" value="1"/>
</dbReference>